<dbReference type="SUPFAM" id="SSF53448">
    <property type="entry name" value="Nucleotide-diphospho-sugar transferases"/>
    <property type="match status" value="1"/>
</dbReference>
<feature type="transmembrane region" description="Helical" evidence="4">
    <location>
        <begin position="990"/>
        <end position="1011"/>
    </location>
</feature>
<keyword evidence="4" id="KW-1133">Transmembrane helix</keyword>
<accession>A0A7W9SVB9</accession>
<name>A0A7W9SVB9_ARMRO</name>
<dbReference type="CDD" id="cd10962">
    <property type="entry name" value="CE4_GT2-like"/>
    <property type="match status" value="1"/>
</dbReference>
<keyword evidence="4" id="KW-0812">Transmembrane</keyword>
<feature type="domain" description="NodB homology" evidence="5">
    <location>
        <begin position="477"/>
        <end position="670"/>
    </location>
</feature>
<dbReference type="Gene3D" id="3.20.20.80">
    <property type="entry name" value="Glycosidases"/>
    <property type="match status" value="1"/>
</dbReference>
<feature type="domain" description="GH18" evidence="6">
    <location>
        <begin position="96"/>
        <end position="411"/>
    </location>
</feature>
<dbReference type="Gene3D" id="3.10.50.10">
    <property type="match status" value="1"/>
</dbReference>
<comment type="caution">
    <text evidence="7">The sequence shown here is derived from an EMBL/GenBank/DDBJ whole genome shotgun (WGS) entry which is preliminary data.</text>
</comment>
<dbReference type="PROSITE" id="PS51910">
    <property type="entry name" value="GH18_2"/>
    <property type="match status" value="1"/>
</dbReference>
<dbReference type="PROSITE" id="PS51677">
    <property type="entry name" value="NODB"/>
    <property type="match status" value="1"/>
</dbReference>
<comment type="similarity">
    <text evidence="1">Belongs to the glycosyltransferase 2 family.</text>
</comment>
<dbReference type="PANTHER" id="PTHR43630:SF1">
    <property type="entry name" value="POLY-BETA-1,6-N-ACETYL-D-GLUCOSAMINE SYNTHASE"/>
    <property type="match status" value="1"/>
</dbReference>
<dbReference type="InterPro" id="IPR001173">
    <property type="entry name" value="Glyco_trans_2-like"/>
</dbReference>
<dbReference type="InterPro" id="IPR029070">
    <property type="entry name" value="Chitinase_insertion_sf"/>
</dbReference>
<sequence length="1109" mass="121670">MSEPNRPIFYDPTQRRGVLLQRLLLLGGVLGATALAIFFASILSVPISHRVRLPVPKFLPDNPRRAAESDHAPLPEHTRLPLALPVGGEAPGKGEGVVGGFYVDWDEVSIASLRLHASELTHLFPGWLHLNDTGDGLRITDHDPADDEARALAQKYHLAVFPLVNNFSANVNDFEEGRLHQLLKSPSKRAKVAEALLKYVSEHHYAGINLDLETEREDDREGLAVFAQEVAARFHAQALQVSACTQVGEPEEAATIARPCDFVIPMIYDQHYASGTAGPIAPEPWAEHELAQFLKAVPANKTVLAIGNYAYDWVASKPGAKTLTFGEAMVTAQESHEGTDGVVTWDREQGNPHFSYEEDGSRHEVWLLDAATSYNFLSFARSKGVTGRALWYVGSEDPTLWSCFGRGKKPENAQALRTVRYGFELDFEGEGEVLDVATLPQTGERTITTDAKGTITDERFLSYPTSCVLRRSGKAAKTIALTFDDGPDPRWTPEVLDALKTAGVPATFFITGVNAQLYPELVRRAWDEGHDIGNHSFYHPNLALVGETRTRLELDATQRAIQAITGRSTTLFRPPYGVDSQPSTSEEVMPIAAAERLGYVTVAEGIDPRDWEKGSRKRTAAQLVESIERDAEAGAGSIVLLHDSGGDRSATVAALPELVRRLKAKGYRFVTVSQLLGQRRDAAFPPVQGRQRWLSIVDRAIFATSSGLGRILSAIFLFSLIAGALRLLLTALLALRHASQPAAVTAPDFHPLTSVVIAAYNEEKVIVRTVQALLASDYPNLEVLIVDDGSKDKTAELVQSTFGAEPRVRLIVKENGGKASALNLGIESAKGEILIGLDADTLFATDTVSKLVRHFSDPTVGAVAGNIQVGNIVNRLARWQALEYTTSQNFDRRAYAQLNAIPVVPGCVGAWRTEAVRQAGLYQTDTLAEDSDLTWRVRMAGWRLLCDNDARAFTEAPEKVSELLKQRFRWTFGTLQVLWKNRRACFNRQYGAFGMVVIPLLWVFQFLLPALAPAADLGVVLSAITGNLQAAGGYMVFFFLLELSAATLALQLDGGSQYSLLWELPIQRVAYRYLLFVVLLKTLRAALSGMRAGWGKLERRGSARIQRGK</sequence>
<dbReference type="Gene3D" id="3.20.20.370">
    <property type="entry name" value="Glycoside hydrolase/deacetylase"/>
    <property type="match status" value="1"/>
</dbReference>
<dbReference type="CDD" id="cd06423">
    <property type="entry name" value="CESA_like"/>
    <property type="match status" value="1"/>
</dbReference>
<evidence type="ECO:0000259" key="5">
    <source>
        <dbReference type="PROSITE" id="PS51677"/>
    </source>
</evidence>
<dbReference type="InterPro" id="IPR011330">
    <property type="entry name" value="Glyco_hydro/deAcase_b/a-brl"/>
</dbReference>
<dbReference type="InterPro" id="IPR017853">
    <property type="entry name" value="GH"/>
</dbReference>
<dbReference type="RefSeq" id="WP_184202573.1">
    <property type="nucleotide sequence ID" value="NZ_JACHGW010000004.1"/>
</dbReference>
<dbReference type="PANTHER" id="PTHR43630">
    <property type="entry name" value="POLY-BETA-1,6-N-ACETYL-D-GLUCOSAMINE SYNTHASE"/>
    <property type="match status" value="1"/>
</dbReference>
<dbReference type="SUPFAM" id="SSF51445">
    <property type="entry name" value="(Trans)glycosidases"/>
    <property type="match status" value="1"/>
</dbReference>
<protein>
    <submittedName>
        <fullName evidence="7">Cellulose synthase/poly-beta-1,6-N-acetylglucosamine synthase-like glycosyltransferase/peptidoglycan/xylan/chitin deacetylase (PgdA/CDA1 family)/spore germination protein YaaH</fullName>
    </submittedName>
</protein>
<proteinExistence type="inferred from homology"/>
<dbReference type="GO" id="GO:0016757">
    <property type="term" value="F:glycosyltransferase activity"/>
    <property type="evidence" value="ECO:0007669"/>
    <property type="project" value="UniProtKB-KW"/>
</dbReference>
<dbReference type="Pfam" id="PF01522">
    <property type="entry name" value="Polysacc_deac_1"/>
    <property type="match status" value="1"/>
</dbReference>
<dbReference type="AlphaFoldDB" id="A0A7W9SVB9"/>
<dbReference type="Pfam" id="PF00704">
    <property type="entry name" value="Glyco_hydro_18"/>
    <property type="match status" value="1"/>
</dbReference>
<keyword evidence="3 7" id="KW-0808">Transferase</keyword>
<dbReference type="InterPro" id="IPR029044">
    <property type="entry name" value="Nucleotide-diphossugar_trans"/>
</dbReference>
<keyword evidence="4" id="KW-0472">Membrane</keyword>
<gene>
    <name evidence="7" type="ORF">HNQ39_004690</name>
</gene>
<dbReference type="GO" id="GO:0008061">
    <property type="term" value="F:chitin binding"/>
    <property type="evidence" value="ECO:0007669"/>
    <property type="project" value="InterPro"/>
</dbReference>
<dbReference type="GO" id="GO:0005975">
    <property type="term" value="P:carbohydrate metabolic process"/>
    <property type="evidence" value="ECO:0007669"/>
    <property type="project" value="InterPro"/>
</dbReference>
<dbReference type="InterPro" id="IPR001223">
    <property type="entry name" value="Glyco_hydro18_cat"/>
</dbReference>
<dbReference type="InterPro" id="IPR002509">
    <property type="entry name" value="NODB_dom"/>
</dbReference>
<dbReference type="GO" id="GO:0016810">
    <property type="term" value="F:hydrolase activity, acting on carbon-nitrogen (but not peptide) bonds"/>
    <property type="evidence" value="ECO:0007669"/>
    <property type="project" value="InterPro"/>
</dbReference>
<reference evidence="7 8" key="1">
    <citation type="submission" date="2020-08" db="EMBL/GenBank/DDBJ databases">
        <title>Genomic Encyclopedia of Type Strains, Phase IV (KMG-IV): sequencing the most valuable type-strain genomes for metagenomic binning, comparative biology and taxonomic classification.</title>
        <authorList>
            <person name="Goeker M."/>
        </authorList>
    </citation>
    <scope>NUCLEOTIDE SEQUENCE [LARGE SCALE GENOMIC DNA]</scope>
    <source>
        <strain evidence="7 8">DSM 23562</strain>
    </source>
</reference>
<evidence type="ECO:0000256" key="2">
    <source>
        <dbReference type="ARBA" id="ARBA00022676"/>
    </source>
</evidence>
<dbReference type="EMBL" id="JACHGW010000004">
    <property type="protein sequence ID" value="MBB6052869.1"/>
    <property type="molecule type" value="Genomic_DNA"/>
</dbReference>
<evidence type="ECO:0000313" key="8">
    <source>
        <dbReference type="Proteomes" id="UP000520814"/>
    </source>
</evidence>
<evidence type="ECO:0000259" key="6">
    <source>
        <dbReference type="PROSITE" id="PS51910"/>
    </source>
</evidence>
<keyword evidence="8" id="KW-1185">Reference proteome</keyword>
<dbReference type="SUPFAM" id="SSF88713">
    <property type="entry name" value="Glycoside hydrolase/deacetylase"/>
    <property type="match status" value="1"/>
</dbReference>
<feature type="transmembrane region" description="Helical" evidence="4">
    <location>
        <begin position="711"/>
        <end position="735"/>
    </location>
</feature>
<evidence type="ECO:0000313" key="7">
    <source>
        <dbReference type="EMBL" id="MBB6052869.1"/>
    </source>
</evidence>
<evidence type="ECO:0000256" key="3">
    <source>
        <dbReference type="ARBA" id="ARBA00022679"/>
    </source>
</evidence>
<keyword evidence="2" id="KW-0328">Glycosyltransferase</keyword>
<dbReference type="SMART" id="SM00636">
    <property type="entry name" value="Glyco_18"/>
    <property type="match status" value="1"/>
</dbReference>
<evidence type="ECO:0000256" key="1">
    <source>
        <dbReference type="ARBA" id="ARBA00006739"/>
    </source>
</evidence>
<evidence type="ECO:0000256" key="4">
    <source>
        <dbReference type="SAM" id="Phobius"/>
    </source>
</evidence>
<dbReference type="InterPro" id="IPR011583">
    <property type="entry name" value="Chitinase_II/V-like_cat"/>
</dbReference>
<organism evidence="7 8">
    <name type="scientific">Armatimonas rosea</name>
    <dbReference type="NCBI Taxonomy" id="685828"/>
    <lineage>
        <taxon>Bacteria</taxon>
        <taxon>Bacillati</taxon>
        <taxon>Armatimonadota</taxon>
        <taxon>Armatimonadia</taxon>
        <taxon>Armatimonadales</taxon>
        <taxon>Armatimonadaceae</taxon>
        <taxon>Armatimonas</taxon>
    </lineage>
</organism>
<dbReference type="Proteomes" id="UP000520814">
    <property type="component" value="Unassembled WGS sequence"/>
</dbReference>
<dbReference type="Gene3D" id="3.90.550.10">
    <property type="entry name" value="Spore Coat Polysaccharide Biosynthesis Protein SpsA, Chain A"/>
    <property type="match status" value="1"/>
</dbReference>
<dbReference type="Pfam" id="PF00535">
    <property type="entry name" value="Glycos_transf_2"/>
    <property type="match status" value="1"/>
</dbReference>
<feature type="transmembrane region" description="Helical" evidence="4">
    <location>
        <begin position="23"/>
        <end position="47"/>
    </location>
</feature>